<evidence type="ECO:0000313" key="4">
    <source>
        <dbReference type="Proteomes" id="UP000640614"/>
    </source>
</evidence>
<sequence>MKKLQAPYLLIALLLLNVSVASAQGSGNPGPPGTVPVTPGTPIDENIVFLVIAGTALGIAVLYKNKIKKASV</sequence>
<feature type="signal peptide" evidence="2">
    <location>
        <begin position="1"/>
        <end position="23"/>
    </location>
</feature>
<dbReference type="Proteomes" id="UP000640614">
    <property type="component" value="Unassembled WGS sequence"/>
</dbReference>
<evidence type="ECO:0008006" key="5">
    <source>
        <dbReference type="Google" id="ProtNLM"/>
    </source>
</evidence>
<gene>
    <name evidence="3" type="ORF">C4F50_20425</name>
</gene>
<comment type="caution">
    <text evidence="3">The sequence shown here is derived from an EMBL/GenBank/DDBJ whole genome shotgun (WGS) entry which is preliminary data.</text>
</comment>
<feature type="chain" id="PRO_5046698052" description="PEP-CTERM protein-sorting domain-containing protein" evidence="2">
    <location>
        <begin position="24"/>
        <end position="72"/>
    </location>
</feature>
<proteinExistence type="predicted"/>
<accession>A0ABR9TQJ8</accession>
<reference evidence="3 4" key="1">
    <citation type="submission" date="2018-07" db="EMBL/GenBank/DDBJ databases">
        <title>Genome assembly of strain KB82.</title>
        <authorList>
            <person name="Kukolya J."/>
            <person name="Horvath B."/>
            <person name="Nagy I."/>
            <person name="Toth A."/>
        </authorList>
    </citation>
    <scope>NUCLEOTIDE SEQUENCE [LARGE SCALE GENOMIC DNA]</scope>
    <source>
        <strain evidence="3 4">Kb82</strain>
    </source>
</reference>
<evidence type="ECO:0000256" key="1">
    <source>
        <dbReference type="SAM" id="Phobius"/>
    </source>
</evidence>
<protein>
    <recommendedName>
        <fullName evidence="5">PEP-CTERM protein-sorting domain-containing protein</fullName>
    </recommendedName>
</protein>
<organism evidence="3 4">
    <name type="scientific">Flavobacterium hungaricum</name>
    <dbReference type="NCBI Taxonomy" id="2082725"/>
    <lineage>
        <taxon>Bacteria</taxon>
        <taxon>Pseudomonadati</taxon>
        <taxon>Bacteroidota</taxon>
        <taxon>Flavobacteriia</taxon>
        <taxon>Flavobacteriales</taxon>
        <taxon>Flavobacteriaceae</taxon>
        <taxon>Flavobacterium</taxon>
    </lineage>
</organism>
<keyword evidence="1" id="KW-0472">Membrane</keyword>
<feature type="transmembrane region" description="Helical" evidence="1">
    <location>
        <begin position="47"/>
        <end position="63"/>
    </location>
</feature>
<evidence type="ECO:0000256" key="2">
    <source>
        <dbReference type="SAM" id="SignalP"/>
    </source>
</evidence>
<keyword evidence="4" id="KW-1185">Reference proteome</keyword>
<dbReference type="RefSeq" id="WP_194140451.1">
    <property type="nucleotide sequence ID" value="NZ_PRDM01000005.1"/>
</dbReference>
<dbReference type="EMBL" id="PRDM01000005">
    <property type="protein sequence ID" value="MBE8727287.1"/>
    <property type="molecule type" value="Genomic_DNA"/>
</dbReference>
<evidence type="ECO:0000313" key="3">
    <source>
        <dbReference type="EMBL" id="MBE8727287.1"/>
    </source>
</evidence>
<keyword evidence="2" id="KW-0732">Signal</keyword>
<keyword evidence="1" id="KW-1133">Transmembrane helix</keyword>
<name>A0ABR9TQJ8_9FLAO</name>
<keyword evidence="1" id="KW-0812">Transmembrane</keyword>